<gene>
    <name evidence="1" type="ORF">KC207_04810</name>
</gene>
<name>A0A941D6N4_9MICO</name>
<dbReference type="Proteomes" id="UP000677016">
    <property type="component" value="Unassembled WGS sequence"/>
</dbReference>
<organism evidence="1 2">
    <name type="scientific">Phycicoccus avicenniae</name>
    <dbReference type="NCBI Taxonomy" id="2828860"/>
    <lineage>
        <taxon>Bacteria</taxon>
        <taxon>Bacillati</taxon>
        <taxon>Actinomycetota</taxon>
        <taxon>Actinomycetes</taxon>
        <taxon>Micrococcales</taxon>
        <taxon>Intrasporangiaceae</taxon>
        <taxon>Phycicoccus</taxon>
    </lineage>
</organism>
<accession>A0A941D6N4</accession>
<proteinExistence type="predicted"/>
<keyword evidence="2" id="KW-1185">Reference proteome</keyword>
<comment type="caution">
    <text evidence="1">The sequence shown here is derived from an EMBL/GenBank/DDBJ whole genome shotgun (WGS) entry which is preliminary data.</text>
</comment>
<evidence type="ECO:0000313" key="2">
    <source>
        <dbReference type="Proteomes" id="UP000677016"/>
    </source>
</evidence>
<reference evidence="1" key="1">
    <citation type="submission" date="2021-04" db="EMBL/GenBank/DDBJ databases">
        <title>Phycicoccus avicenniae sp. nov., a novel endophytic actinomycetes isolated from branch of Avicennia mariana.</title>
        <authorList>
            <person name="Tuo L."/>
        </authorList>
    </citation>
    <scope>NUCLEOTIDE SEQUENCE</scope>
    <source>
        <strain evidence="1">BSK3Z-2</strain>
    </source>
</reference>
<evidence type="ECO:0000313" key="1">
    <source>
        <dbReference type="EMBL" id="MBR7742606.1"/>
    </source>
</evidence>
<dbReference type="AlphaFoldDB" id="A0A941D6N4"/>
<sequence length="131" mass="14127">MTGEDSVDWRSAYAYLELELESVLAQVADRLERLEAAGDSVVAHVRAVTLRQRESGDLESVVVADGTDLSYDFSVYRDDVLVREQRRGASNTFVWAPSRSGTYRVHGVASSGAGGADSATSVDLSVTVEGR</sequence>
<protein>
    <submittedName>
        <fullName evidence="1">Uncharacterized protein</fullName>
    </submittedName>
</protein>
<dbReference type="RefSeq" id="WP_211601763.1">
    <property type="nucleotide sequence ID" value="NZ_JAGSNF010000004.1"/>
</dbReference>
<dbReference type="EMBL" id="JAGSNF010000004">
    <property type="protein sequence ID" value="MBR7742606.1"/>
    <property type="molecule type" value="Genomic_DNA"/>
</dbReference>